<comment type="caution">
    <text evidence="2">The sequence shown here is derived from an EMBL/GenBank/DDBJ whole genome shotgun (WGS) entry which is preliminary data.</text>
</comment>
<evidence type="ECO:0000313" key="2">
    <source>
        <dbReference type="EMBL" id="KAJ3427713.1"/>
    </source>
</evidence>
<accession>A0AAV7YJG6</accession>
<feature type="region of interest" description="Disordered" evidence="1">
    <location>
        <begin position="263"/>
        <end position="286"/>
    </location>
</feature>
<evidence type="ECO:0000256" key="1">
    <source>
        <dbReference type="SAM" id="MobiDB-lite"/>
    </source>
</evidence>
<evidence type="ECO:0000313" key="3">
    <source>
        <dbReference type="Proteomes" id="UP001146793"/>
    </source>
</evidence>
<dbReference type="Proteomes" id="UP001146793">
    <property type="component" value="Unassembled WGS sequence"/>
</dbReference>
<protein>
    <submittedName>
        <fullName evidence="2">Uncharacterized protein</fullName>
    </submittedName>
</protein>
<feature type="compositionally biased region" description="Polar residues" evidence="1">
    <location>
        <begin position="263"/>
        <end position="282"/>
    </location>
</feature>
<name>A0AAV7YJG6_9EUKA</name>
<sequence>MNKNIFPPRRRTINQVRLETLLTQYSNSVQGMTLPMLFVPNSPKDVTINNQIFQLSTRLSKENVFAYMISKYNLFPKINQNNNECVEFKFTPTTGLNSLISYADSEEFEKQKEIVGVELKKAFQKHQNYFKGFEIYHFSEQFQLPKTVVINKGSLKQLFKDKNEYDVESRVKKVYRGFAFFFSARYNLINATRKNRKTMKFTRDYAYENGDQNLNLFGLFFSNTITQLHSINNEDRKRLPIKIQKQKQKQKSKKRTQIVFRNPSTTNRKCNSGCNSNNNQKQQIHKKTKLKRTFSEIFREEQAKTELGLQTPSTLKKLKDYTEDERELVKILTQLKYYRQPTDQQFFN</sequence>
<proteinExistence type="predicted"/>
<gene>
    <name evidence="2" type="ORF">M0812_25341</name>
</gene>
<dbReference type="EMBL" id="JANTQA010000060">
    <property type="protein sequence ID" value="KAJ3427713.1"/>
    <property type="molecule type" value="Genomic_DNA"/>
</dbReference>
<reference evidence="2" key="1">
    <citation type="submission" date="2022-08" db="EMBL/GenBank/DDBJ databases">
        <title>Novel sulphate-reducing endosymbionts in the free-living metamonad Anaeramoeba.</title>
        <authorList>
            <person name="Jerlstrom-Hultqvist J."/>
            <person name="Cepicka I."/>
            <person name="Gallot-Lavallee L."/>
            <person name="Salas-Leiva D."/>
            <person name="Curtis B.A."/>
            <person name="Zahonova K."/>
            <person name="Pipaliya S."/>
            <person name="Dacks J."/>
            <person name="Roger A.J."/>
        </authorList>
    </citation>
    <scope>NUCLEOTIDE SEQUENCE</scope>
    <source>
        <strain evidence="2">Busselton2</strain>
    </source>
</reference>
<dbReference type="AlphaFoldDB" id="A0AAV7YJG6"/>
<organism evidence="2 3">
    <name type="scientific">Anaeramoeba flamelloides</name>
    <dbReference type="NCBI Taxonomy" id="1746091"/>
    <lineage>
        <taxon>Eukaryota</taxon>
        <taxon>Metamonada</taxon>
        <taxon>Anaeramoebidae</taxon>
        <taxon>Anaeramoeba</taxon>
    </lineage>
</organism>